<name>A0A4S2MJ95_9PEZI</name>
<dbReference type="STRING" id="341454.A0A4S2MJ95"/>
<organism evidence="3 4">
    <name type="scientific">Ascodesmis nigricans</name>
    <dbReference type="NCBI Taxonomy" id="341454"/>
    <lineage>
        <taxon>Eukaryota</taxon>
        <taxon>Fungi</taxon>
        <taxon>Dikarya</taxon>
        <taxon>Ascomycota</taxon>
        <taxon>Pezizomycotina</taxon>
        <taxon>Pezizomycetes</taxon>
        <taxon>Pezizales</taxon>
        <taxon>Ascodesmidaceae</taxon>
        <taxon>Ascodesmis</taxon>
    </lineage>
</organism>
<dbReference type="AlphaFoldDB" id="A0A4S2MJ95"/>
<proteinExistence type="predicted"/>
<evidence type="ECO:0000256" key="1">
    <source>
        <dbReference type="SAM" id="MobiDB-lite"/>
    </source>
</evidence>
<dbReference type="Pfam" id="PF22980">
    <property type="entry name" value="Myb_DNA-bind_8"/>
    <property type="match status" value="1"/>
</dbReference>
<dbReference type="InterPro" id="IPR054505">
    <property type="entry name" value="Myb_DNA-bind_8"/>
</dbReference>
<feature type="region of interest" description="Disordered" evidence="1">
    <location>
        <begin position="54"/>
        <end position="155"/>
    </location>
</feature>
<gene>
    <name evidence="3" type="ORF">EX30DRAFT_324099</name>
</gene>
<accession>A0A4S2MJ95</accession>
<dbReference type="OrthoDB" id="5353914at2759"/>
<feature type="compositionally biased region" description="Low complexity" evidence="1">
    <location>
        <begin position="123"/>
        <end position="138"/>
    </location>
</feature>
<protein>
    <recommendedName>
        <fullName evidence="2">Myb-like DNA-binding domain-containing protein</fullName>
    </recommendedName>
</protein>
<reference evidence="3 4" key="1">
    <citation type="submission" date="2019-04" db="EMBL/GenBank/DDBJ databases">
        <title>Comparative genomics and transcriptomics to analyze fruiting body development in filamentous ascomycetes.</title>
        <authorList>
            <consortium name="DOE Joint Genome Institute"/>
            <person name="Lutkenhaus R."/>
            <person name="Traeger S."/>
            <person name="Breuer J."/>
            <person name="Kuo A."/>
            <person name="Lipzen A."/>
            <person name="Pangilinan J."/>
            <person name="Dilworth D."/>
            <person name="Sandor L."/>
            <person name="Poggeler S."/>
            <person name="Barry K."/>
            <person name="Grigoriev I.V."/>
            <person name="Nowrousian M."/>
        </authorList>
    </citation>
    <scope>NUCLEOTIDE SEQUENCE [LARGE SCALE GENOMIC DNA]</scope>
    <source>
        <strain evidence="3 4">CBS 389.68</strain>
    </source>
</reference>
<evidence type="ECO:0000313" key="4">
    <source>
        <dbReference type="Proteomes" id="UP000298138"/>
    </source>
</evidence>
<evidence type="ECO:0000313" key="3">
    <source>
        <dbReference type="EMBL" id="TGZ77016.1"/>
    </source>
</evidence>
<feature type="compositionally biased region" description="Low complexity" evidence="1">
    <location>
        <begin position="57"/>
        <end position="76"/>
    </location>
</feature>
<dbReference type="Proteomes" id="UP000298138">
    <property type="component" value="Unassembled WGS sequence"/>
</dbReference>
<feature type="domain" description="Myb-like DNA-binding" evidence="2">
    <location>
        <begin position="8"/>
        <end position="55"/>
    </location>
</feature>
<evidence type="ECO:0000259" key="2">
    <source>
        <dbReference type="Pfam" id="PF22980"/>
    </source>
</evidence>
<dbReference type="InParanoid" id="A0A4S2MJ95"/>
<dbReference type="EMBL" id="ML220161">
    <property type="protein sequence ID" value="TGZ77016.1"/>
    <property type="molecule type" value="Genomic_DNA"/>
</dbReference>
<sequence length="166" mass="17530">MPAAISDSDTVRFLVAVIECTNNGKPDFTKVQQLLNLPSSGAARERYRRIIQKHGLSSKASSSTSGTTSAPSAPATPRKRKAENPSPESRRAPGNGTVEGQGQEAAVTPPATPAGRKVRRKNVVVVKAEPQQQQQKQQLGTGGRDTEAGMWGGVGAGCDIDWRVIA</sequence>
<keyword evidence="4" id="KW-1185">Reference proteome</keyword>